<dbReference type="Proteomes" id="UP000838878">
    <property type="component" value="Chromosome 6"/>
</dbReference>
<dbReference type="EMBL" id="OV170226">
    <property type="protein sequence ID" value="CAH0726703.1"/>
    <property type="molecule type" value="Genomic_DNA"/>
</dbReference>
<dbReference type="InterPro" id="IPR035587">
    <property type="entry name" value="DUS-like_FMN-bd"/>
</dbReference>
<proteinExistence type="predicted"/>
<dbReference type="Gene3D" id="3.30.160.20">
    <property type="match status" value="1"/>
</dbReference>
<organism evidence="2 3">
    <name type="scientific">Brenthis ino</name>
    <name type="common">lesser marbled fritillary</name>
    <dbReference type="NCBI Taxonomy" id="405034"/>
    <lineage>
        <taxon>Eukaryota</taxon>
        <taxon>Metazoa</taxon>
        <taxon>Ecdysozoa</taxon>
        <taxon>Arthropoda</taxon>
        <taxon>Hexapoda</taxon>
        <taxon>Insecta</taxon>
        <taxon>Pterygota</taxon>
        <taxon>Neoptera</taxon>
        <taxon>Endopterygota</taxon>
        <taxon>Lepidoptera</taxon>
        <taxon>Glossata</taxon>
        <taxon>Ditrysia</taxon>
        <taxon>Papilionoidea</taxon>
        <taxon>Nymphalidae</taxon>
        <taxon>Heliconiinae</taxon>
        <taxon>Argynnini</taxon>
        <taxon>Brenthis</taxon>
    </lineage>
</organism>
<dbReference type="Pfam" id="PF00035">
    <property type="entry name" value="dsrm"/>
    <property type="match status" value="1"/>
</dbReference>
<evidence type="ECO:0000259" key="1">
    <source>
        <dbReference type="SMART" id="SM00358"/>
    </source>
</evidence>
<dbReference type="GO" id="GO:0000049">
    <property type="term" value="F:tRNA binding"/>
    <property type="evidence" value="ECO:0007669"/>
    <property type="project" value="InterPro"/>
</dbReference>
<name>A0A8J9VNT0_9NEOP</name>
<feature type="domain" description="DRBM" evidence="1">
    <location>
        <begin position="372"/>
        <end position="435"/>
    </location>
</feature>
<dbReference type="CDD" id="cd02801">
    <property type="entry name" value="DUS_like_FMN"/>
    <property type="match status" value="1"/>
</dbReference>
<dbReference type="SUPFAM" id="SSF51395">
    <property type="entry name" value="FMN-linked oxidoreductases"/>
    <property type="match status" value="1"/>
</dbReference>
<dbReference type="PANTHER" id="PTHR45936">
    <property type="entry name" value="TRNA-DIHYDROURIDINE(20) SYNTHASE [NAD(P)+]-LIKE"/>
    <property type="match status" value="1"/>
</dbReference>
<feature type="non-terminal residue" evidence="2">
    <location>
        <position position="450"/>
    </location>
</feature>
<dbReference type="OrthoDB" id="10262250at2759"/>
<dbReference type="SMART" id="SM00358">
    <property type="entry name" value="DSRM"/>
    <property type="match status" value="1"/>
</dbReference>
<gene>
    <name evidence="2" type="ORF">BINO364_LOCUS12134</name>
</gene>
<protein>
    <recommendedName>
        <fullName evidence="1">DRBM domain-containing protein</fullName>
    </recommendedName>
</protein>
<dbReference type="Gene3D" id="3.20.20.70">
    <property type="entry name" value="Aldolase class I"/>
    <property type="match status" value="1"/>
</dbReference>
<dbReference type="CDD" id="cd19871">
    <property type="entry name" value="DSRM_DUS2L"/>
    <property type="match status" value="1"/>
</dbReference>
<dbReference type="PANTHER" id="PTHR45936:SF1">
    <property type="entry name" value="TRNA-DIHYDROURIDINE(20) SYNTHASE [NAD(P)+]-LIKE"/>
    <property type="match status" value="1"/>
</dbReference>
<dbReference type="SUPFAM" id="SSF54768">
    <property type="entry name" value="dsRNA-binding domain-like"/>
    <property type="match status" value="1"/>
</dbReference>
<dbReference type="InterPro" id="IPR013785">
    <property type="entry name" value="Aldolase_TIM"/>
</dbReference>
<dbReference type="InterPro" id="IPR014720">
    <property type="entry name" value="dsRBD_dom"/>
</dbReference>
<dbReference type="GO" id="GO:0017150">
    <property type="term" value="F:tRNA dihydrouridine synthase activity"/>
    <property type="evidence" value="ECO:0007669"/>
    <property type="project" value="TreeGrafter"/>
</dbReference>
<reference evidence="2" key="1">
    <citation type="submission" date="2021-12" db="EMBL/GenBank/DDBJ databases">
        <authorList>
            <person name="Martin H S."/>
        </authorList>
    </citation>
    <scope>NUCLEOTIDE SEQUENCE</scope>
</reference>
<keyword evidence="3" id="KW-1185">Reference proteome</keyword>
<accession>A0A8J9VNT0</accession>
<dbReference type="GO" id="GO:0005737">
    <property type="term" value="C:cytoplasm"/>
    <property type="evidence" value="ECO:0007669"/>
    <property type="project" value="TreeGrafter"/>
</dbReference>
<evidence type="ECO:0000313" key="3">
    <source>
        <dbReference type="Proteomes" id="UP000838878"/>
    </source>
</evidence>
<sequence>MISYENKVILAPMVRIGTLPMRLLALRYGADIVYSEELIDWKFLRSKRRYNDILNTVDFVDQTDGTIVFRTCAEEKDKVVLQLGTCCPERALKVAKLVENDVAAIDINMGCPKEFSIKGGMGVALLQDTDKACCILKTLVDNLSIPVSCKIRIFDTPEKTYDVVKKLVNTGIKAIAIHGRTRDERPQHAVHTDIIHYIADRISIPVIANGGSKEIEKYADILKFKEVTGCKSIMIARAAEWNCSIFRKDGLLPMDTVIKDYLKLAVDYDNSPSNTKYCIQNILRDLQETPRGRKFLECQTLEQICAIWDLEKYCQEKQNDYQKKGIQGRWQVSPDDLEPPNKKLRVEDINLEDVIKMKVSFIRANFNDLNLPKAQLHAWAGKKGLQLPTYKTHQIEKLFCSILAFDGKKYTSTFWEKNKKFAEQGAALVALYHLELITEEDLIKFGSIIK</sequence>
<dbReference type="AlphaFoldDB" id="A0A8J9VNT0"/>
<dbReference type="InterPro" id="IPR052582">
    <property type="entry name" value="tRNA-DUS-like"/>
</dbReference>
<dbReference type="InterPro" id="IPR044463">
    <property type="entry name" value="DUS2_DSRM"/>
</dbReference>
<evidence type="ECO:0000313" key="2">
    <source>
        <dbReference type="EMBL" id="CAH0726703.1"/>
    </source>
</evidence>
<dbReference type="Pfam" id="PF01207">
    <property type="entry name" value="Dus"/>
    <property type="match status" value="1"/>
</dbReference>
<dbReference type="GO" id="GO:0010468">
    <property type="term" value="P:regulation of gene expression"/>
    <property type="evidence" value="ECO:0007669"/>
    <property type="project" value="UniProtKB-ARBA"/>
</dbReference>